<dbReference type="InterPro" id="IPR017475">
    <property type="entry name" value="EPS_sugar_tfrase"/>
</dbReference>
<accession>A0A420E7I2</accession>
<dbReference type="Proteomes" id="UP000286482">
    <property type="component" value="Unassembled WGS sequence"/>
</dbReference>
<evidence type="ECO:0000256" key="5">
    <source>
        <dbReference type="ARBA" id="ARBA00022989"/>
    </source>
</evidence>
<evidence type="ECO:0000256" key="2">
    <source>
        <dbReference type="ARBA" id="ARBA00006464"/>
    </source>
</evidence>
<dbReference type="InterPro" id="IPR003362">
    <property type="entry name" value="Bact_transf"/>
</dbReference>
<dbReference type="GO" id="GO:0016780">
    <property type="term" value="F:phosphotransferase activity, for other substituted phosphate groups"/>
    <property type="evidence" value="ECO:0007669"/>
    <property type="project" value="TreeGrafter"/>
</dbReference>
<dbReference type="EMBL" id="RAQO01000009">
    <property type="protein sequence ID" value="RKF14398.1"/>
    <property type="molecule type" value="Genomic_DNA"/>
</dbReference>
<sequence>MGYRQVFSASSGLLAVEVVVLTIIFSISYAFLNAYTPESVVLVGNGVLLQHLFLFVLPINLSLLGLGLYNHKIRENFRGVLRRITLGVSLAYFIASVVYVLTPLDVLPLNFREWLYAWVMICLSFTRYVAYKIEYSRLGRRRVLVLGTGIRAGVIEKRMRRRVDRADFDIIACVPIKNDAPDCLHNEPIIEMPAELEVYVAKNSIDEIVIAADDRRASLPLEQIFMCKLKGIQVTDIVEFIERECGQIDISLVHWSWLIASNGFSSRNYLRDSLDWIFNASLALIVFLLTWPLMIATIIAIKIEDGITAKVIYSQERIGVDGASFLIFKFRSMRIDAEKDGAKFAEIADPRITNIGNFIRKYRLDELPQLFNVFRGEMGFVGPRPERPNFVNEYIETIPYYRHRHNVKPGLTGWAQLKYPYGGSYNDSVEKLKYDLYYIKHRSFMFDLLILIRTAEIVIFGQGR</sequence>
<keyword evidence="5 7" id="KW-1133">Transmembrane helix</keyword>
<comment type="subcellular location">
    <subcellularLocation>
        <location evidence="1">Membrane</location>
        <topology evidence="1">Multi-pass membrane protein</topology>
    </subcellularLocation>
</comment>
<comment type="caution">
    <text evidence="9">The sequence shown here is derived from an EMBL/GenBank/DDBJ whole genome shotgun (WGS) entry which is preliminary data.</text>
</comment>
<name>A0A420E7I2_9ALTE</name>
<proteinExistence type="inferred from homology"/>
<evidence type="ECO:0000259" key="8">
    <source>
        <dbReference type="Pfam" id="PF02397"/>
    </source>
</evidence>
<gene>
    <name evidence="9" type="ORF">DBZ36_17245</name>
</gene>
<dbReference type="InterPro" id="IPR017464">
    <property type="entry name" value="Sugar_tfrase_EpsB_2"/>
</dbReference>
<dbReference type="Pfam" id="PF02397">
    <property type="entry name" value="Bac_transf"/>
    <property type="match status" value="1"/>
</dbReference>
<keyword evidence="6 7" id="KW-0472">Membrane</keyword>
<dbReference type="NCBIfam" id="TIGR03013">
    <property type="entry name" value="EpsB_2"/>
    <property type="match status" value="1"/>
</dbReference>
<reference evidence="9 10" key="1">
    <citation type="submission" date="2018-09" db="EMBL/GenBank/DDBJ databases">
        <authorList>
            <person name="Wang Z."/>
        </authorList>
    </citation>
    <scope>NUCLEOTIDE SEQUENCE [LARGE SCALE GENOMIC DNA]</scope>
    <source>
        <strain evidence="9 10">ALS 81</strain>
    </source>
</reference>
<dbReference type="RefSeq" id="WP_120356209.1">
    <property type="nucleotide sequence ID" value="NZ_RAQO01000009.1"/>
</dbReference>
<keyword evidence="3 9" id="KW-0808">Transferase</keyword>
<feature type="transmembrane region" description="Helical" evidence="7">
    <location>
        <begin position="12"/>
        <end position="32"/>
    </location>
</feature>
<dbReference type="NCBIfam" id="TIGR03025">
    <property type="entry name" value="EPS_sugtrans"/>
    <property type="match status" value="1"/>
</dbReference>
<evidence type="ECO:0000256" key="7">
    <source>
        <dbReference type="SAM" id="Phobius"/>
    </source>
</evidence>
<evidence type="ECO:0000313" key="10">
    <source>
        <dbReference type="Proteomes" id="UP000286482"/>
    </source>
</evidence>
<evidence type="ECO:0000256" key="4">
    <source>
        <dbReference type="ARBA" id="ARBA00022692"/>
    </source>
</evidence>
<dbReference type="PANTHER" id="PTHR30576:SF0">
    <property type="entry name" value="UNDECAPRENYL-PHOSPHATE N-ACETYLGALACTOSAMINYL 1-PHOSPHATE TRANSFERASE-RELATED"/>
    <property type="match status" value="1"/>
</dbReference>
<protein>
    <submittedName>
        <fullName evidence="9">TIGR03013 family PEP-CTERM/XrtA system glycosyltransferase</fullName>
    </submittedName>
</protein>
<keyword evidence="10" id="KW-1185">Reference proteome</keyword>
<dbReference type="OrthoDB" id="9808602at2"/>
<dbReference type="AlphaFoldDB" id="A0A420E7I2"/>
<feature type="transmembrane region" description="Helical" evidence="7">
    <location>
        <begin position="81"/>
        <end position="102"/>
    </location>
</feature>
<feature type="transmembrane region" description="Helical" evidence="7">
    <location>
        <begin position="114"/>
        <end position="131"/>
    </location>
</feature>
<feature type="transmembrane region" description="Helical" evidence="7">
    <location>
        <begin position="52"/>
        <end position="69"/>
    </location>
</feature>
<evidence type="ECO:0000256" key="1">
    <source>
        <dbReference type="ARBA" id="ARBA00004141"/>
    </source>
</evidence>
<feature type="transmembrane region" description="Helical" evidence="7">
    <location>
        <begin position="276"/>
        <end position="301"/>
    </location>
</feature>
<comment type="similarity">
    <text evidence="2">Belongs to the bacterial sugar transferase family.</text>
</comment>
<keyword evidence="4 7" id="KW-0812">Transmembrane</keyword>
<evidence type="ECO:0000256" key="6">
    <source>
        <dbReference type="ARBA" id="ARBA00023136"/>
    </source>
</evidence>
<feature type="domain" description="Bacterial sugar transferase" evidence="8">
    <location>
        <begin position="277"/>
        <end position="459"/>
    </location>
</feature>
<organism evidence="9 10">
    <name type="scientific">Alginatibacterium sediminis</name>
    <dbReference type="NCBI Taxonomy" id="2164068"/>
    <lineage>
        <taxon>Bacteria</taxon>
        <taxon>Pseudomonadati</taxon>
        <taxon>Pseudomonadota</taxon>
        <taxon>Gammaproteobacteria</taxon>
        <taxon>Alteromonadales</taxon>
        <taxon>Alteromonadaceae</taxon>
        <taxon>Alginatibacterium</taxon>
    </lineage>
</organism>
<dbReference type="PANTHER" id="PTHR30576">
    <property type="entry name" value="COLANIC BIOSYNTHESIS UDP-GLUCOSE LIPID CARRIER TRANSFERASE"/>
    <property type="match status" value="1"/>
</dbReference>
<dbReference type="GO" id="GO:0016020">
    <property type="term" value="C:membrane"/>
    <property type="evidence" value="ECO:0007669"/>
    <property type="project" value="UniProtKB-SubCell"/>
</dbReference>
<evidence type="ECO:0000313" key="9">
    <source>
        <dbReference type="EMBL" id="RKF14398.1"/>
    </source>
</evidence>
<evidence type="ECO:0000256" key="3">
    <source>
        <dbReference type="ARBA" id="ARBA00022679"/>
    </source>
</evidence>